<protein>
    <submittedName>
        <fullName evidence="5">Transcriptional regulator, DeoR family</fullName>
    </submittedName>
</protein>
<dbReference type="PANTHER" id="PTHR30363:SF55">
    <property type="entry name" value="HTH-TYPE TRANSCRIPTIONAL REGULATOR ULAR"/>
    <property type="match status" value="1"/>
</dbReference>
<keyword evidence="3" id="KW-0804">Transcription</keyword>
<dbReference type="RefSeq" id="WP_091715027.1">
    <property type="nucleotide sequence ID" value="NZ_FNHS01000004.1"/>
</dbReference>
<dbReference type="STRING" id="582672.SAMN05216360_104326"/>
<dbReference type="InterPro" id="IPR014036">
    <property type="entry name" value="DeoR-like_C"/>
</dbReference>
<reference evidence="6" key="1">
    <citation type="submission" date="2016-10" db="EMBL/GenBank/DDBJ databases">
        <authorList>
            <person name="Varghese N."/>
            <person name="Submissions S."/>
        </authorList>
    </citation>
    <scope>NUCLEOTIDE SEQUENCE [LARGE SCALE GENOMIC DNA]</scope>
    <source>
        <strain evidence="6">BL47</strain>
    </source>
</reference>
<dbReference type="SMART" id="SM00420">
    <property type="entry name" value="HTH_DEOR"/>
    <property type="match status" value="1"/>
</dbReference>
<keyword evidence="2" id="KW-0238">DNA-binding</keyword>
<dbReference type="SMART" id="SM01134">
    <property type="entry name" value="DeoRC"/>
    <property type="match status" value="1"/>
</dbReference>
<dbReference type="GO" id="GO:0003677">
    <property type="term" value="F:DNA binding"/>
    <property type="evidence" value="ECO:0007669"/>
    <property type="project" value="UniProtKB-KW"/>
</dbReference>
<proteinExistence type="predicted"/>
<dbReference type="OrthoDB" id="9814815at2"/>
<dbReference type="AlphaFoldDB" id="A0A1G9XBA3"/>
<dbReference type="GO" id="GO:0003700">
    <property type="term" value="F:DNA-binding transcription factor activity"/>
    <property type="evidence" value="ECO:0007669"/>
    <property type="project" value="InterPro"/>
</dbReference>
<accession>A0A1G9XBA3</accession>
<dbReference type="PROSITE" id="PS51000">
    <property type="entry name" value="HTH_DEOR_2"/>
    <property type="match status" value="1"/>
</dbReference>
<evidence type="ECO:0000259" key="4">
    <source>
        <dbReference type="PROSITE" id="PS51000"/>
    </source>
</evidence>
<sequence>MHERERHRIILDLLRERGVATVQAIAAATGGSEATVRRDLTALAGQGQLKKLRGGAEALHAPGHPALSVVPLATPAANTGPNVLEKRAIAQAAVDLCAEGDSIIINGGTTTFQMVHTLDGLKLQVLTNSFSVADHLLRHSACGVMVPSGTIYREQNIILSPFEDDGTVHFRARRMFMGAMGLSALGIMERDALIISSEQRLMRQADELILLVDATKFRTQSSMILAPLNRATRIITDDRITDAERRMVEAAGVDLIVVDPRQPARRKETSATA</sequence>
<dbReference type="Pfam" id="PF08220">
    <property type="entry name" value="HTH_DeoR"/>
    <property type="match status" value="1"/>
</dbReference>
<evidence type="ECO:0000256" key="2">
    <source>
        <dbReference type="ARBA" id="ARBA00023125"/>
    </source>
</evidence>
<organism evidence="5 6">
    <name type="scientific">Methylobacterium phyllostachyos</name>
    <dbReference type="NCBI Taxonomy" id="582672"/>
    <lineage>
        <taxon>Bacteria</taxon>
        <taxon>Pseudomonadati</taxon>
        <taxon>Pseudomonadota</taxon>
        <taxon>Alphaproteobacteria</taxon>
        <taxon>Hyphomicrobiales</taxon>
        <taxon>Methylobacteriaceae</taxon>
        <taxon>Methylobacterium</taxon>
    </lineage>
</organism>
<dbReference type="InterPro" id="IPR050313">
    <property type="entry name" value="Carb_Metab_HTH_regulators"/>
</dbReference>
<dbReference type="Pfam" id="PF00455">
    <property type="entry name" value="DeoRC"/>
    <property type="match status" value="1"/>
</dbReference>
<dbReference type="Proteomes" id="UP000198704">
    <property type="component" value="Unassembled WGS sequence"/>
</dbReference>
<evidence type="ECO:0000313" key="5">
    <source>
        <dbReference type="EMBL" id="SDM94072.1"/>
    </source>
</evidence>
<dbReference type="PANTHER" id="PTHR30363">
    <property type="entry name" value="HTH-TYPE TRANSCRIPTIONAL REGULATOR SRLR-RELATED"/>
    <property type="match status" value="1"/>
</dbReference>
<keyword evidence="1" id="KW-0805">Transcription regulation</keyword>
<keyword evidence="6" id="KW-1185">Reference proteome</keyword>
<feature type="domain" description="HTH deoR-type" evidence="4">
    <location>
        <begin position="3"/>
        <end position="58"/>
    </location>
</feature>
<dbReference type="InterPro" id="IPR037171">
    <property type="entry name" value="NagB/RpiA_transferase-like"/>
</dbReference>
<dbReference type="InterPro" id="IPR036390">
    <property type="entry name" value="WH_DNA-bd_sf"/>
</dbReference>
<dbReference type="InterPro" id="IPR036388">
    <property type="entry name" value="WH-like_DNA-bd_sf"/>
</dbReference>
<dbReference type="PROSITE" id="PS00894">
    <property type="entry name" value="HTH_DEOR_1"/>
    <property type="match status" value="1"/>
</dbReference>
<dbReference type="SUPFAM" id="SSF46785">
    <property type="entry name" value="Winged helix' DNA-binding domain"/>
    <property type="match status" value="1"/>
</dbReference>
<evidence type="ECO:0000256" key="3">
    <source>
        <dbReference type="ARBA" id="ARBA00023163"/>
    </source>
</evidence>
<dbReference type="Gene3D" id="3.40.50.1360">
    <property type="match status" value="1"/>
</dbReference>
<evidence type="ECO:0000313" key="6">
    <source>
        <dbReference type="Proteomes" id="UP000198704"/>
    </source>
</evidence>
<dbReference type="InterPro" id="IPR001034">
    <property type="entry name" value="DeoR_HTH"/>
</dbReference>
<dbReference type="SUPFAM" id="SSF100950">
    <property type="entry name" value="NagB/RpiA/CoA transferase-like"/>
    <property type="match status" value="1"/>
</dbReference>
<evidence type="ECO:0000256" key="1">
    <source>
        <dbReference type="ARBA" id="ARBA00023015"/>
    </source>
</evidence>
<name>A0A1G9XBA3_9HYPH</name>
<dbReference type="Gene3D" id="1.10.10.10">
    <property type="entry name" value="Winged helix-like DNA-binding domain superfamily/Winged helix DNA-binding domain"/>
    <property type="match status" value="1"/>
</dbReference>
<dbReference type="InterPro" id="IPR018356">
    <property type="entry name" value="Tscrpt_reg_HTH_DeoR_CS"/>
</dbReference>
<gene>
    <name evidence="5" type="ORF">SAMN05216360_104326</name>
</gene>
<dbReference type="EMBL" id="FNHS01000004">
    <property type="protein sequence ID" value="SDM94072.1"/>
    <property type="molecule type" value="Genomic_DNA"/>
</dbReference>